<dbReference type="InterPro" id="IPR037151">
    <property type="entry name" value="AlkB-like_sf"/>
</dbReference>
<dbReference type="PANTHER" id="PTHR31212">
    <property type="entry name" value="ALPHA-KETOGLUTARATE-DEPENDENT DIOXYGENASE ALKB HOMOLOG 3"/>
    <property type="match status" value="1"/>
</dbReference>
<keyword evidence="3" id="KW-1185">Reference proteome</keyword>
<dbReference type="Pfam" id="PF13532">
    <property type="entry name" value="2OG-FeII_Oxy_2"/>
    <property type="match status" value="1"/>
</dbReference>
<dbReference type="Gene3D" id="2.60.120.590">
    <property type="entry name" value="Alpha-ketoglutarate-dependent dioxygenase AlkB-like"/>
    <property type="match status" value="1"/>
</dbReference>
<accession>A0AAD8YM72</accession>
<dbReference type="EMBL" id="JATAAI010000001">
    <property type="protein sequence ID" value="KAK1749184.1"/>
    <property type="molecule type" value="Genomic_DNA"/>
</dbReference>
<dbReference type="InterPro" id="IPR005123">
    <property type="entry name" value="Oxoglu/Fe-dep_dioxygenase_dom"/>
</dbReference>
<dbReference type="SUPFAM" id="SSF54211">
    <property type="entry name" value="Ribosomal protein S5 domain 2-like"/>
    <property type="match status" value="1"/>
</dbReference>
<dbReference type="InterPro" id="IPR032854">
    <property type="entry name" value="ALKBH3"/>
</dbReference>
<proteinExistence type="predicted"/>
<evidence type="ECO:0000313" key="3">
    <source>
        <dbReference type="Proteomes" id="UP001224775"/>
    </source>
</evidence>
<gene>
    <name evidence="2" type="ORF">QTG54_001123</name>
</gene>
<organism evidence="2 3">
    <name type="scientific">Skeletonema marinoi</name>
    <dbReference type="NCBI Taxonomy" id="267567"/>
    <lineage>
        <taxon>Eukaryota</taxon>
        <taxon>Sar</taxon>
        <taxon>Stramenopiles</taxon>
        <taxon>Ochrophyta</taxon>
        <taxon>Bacillariophyta</taxon>
        <taxon>Coscinodiscophyceae</taxon>
        <taxon>Thalassiosirophycidae</taxon>
        <taxon>Thalassiosirales</taxon>
        <taxon>Skeletonemataceae</taxon>
        <taxon>Skeletonema</taxon>
        <taxon>Skeletonema marinoi-dohrnii complex</taxon>
    </lineage>
</organism>
<dbReference type="SUPFAM" id="SSF51197">
    <property type="entry name" value="Clavaminate synthase-like"/>
    <property type="match status" value="1"/>
</dbReference>
<dbReference type="PROSITE" id="PS51471">
    <property type="entry name" value="FE2OG_OXY"/>
    <property type="match status" value="1"/>
</dbReference>
<dbReference type="FunFam" id="2.60.120.590:FF:000052">
    <property type="entry name" value="Uncharacterized protein"/>
    <property type="match status" value="1"/>
</dbReference>
<dbReference type="AlphaFoldDB" id="A0AAD8YM72"/>
<dbReference type="Proteomes" id="UP001224775">
    <property type="component" value="Unassembled WGS sequence"/>
</dbReference>
<reference evidence="2" key="1">
    <citation type="submission" date="2023-06" db="EMBL/GenBank/DDBJ databases">
        <title>Survivors Of The Sea: Transcriptome response of Skeletonema marinoi to long-term dormancy.</title>
        <authorList>
            <person name="Pinder M.I.M."/>
            <person name="Kourtchenko O."/>
            <person name="Robertson E.K."/>
            <person name="Larsson T."/>
            <person name="Maumus F."/>
            <person name="Osuna-Cruz C.M."/>
            <person name="Vancaester E."/>
            <person name="Stenow R."/>
            <person name="Vandepoele K."/>
            <person name="Ploug H."/>
            <person name="Bruchert V."/>
            <person name="Godhe A."/>
            <person name="Topel M."/>
        </authorList>
    </citation>
    <scope>NUCLEOTIDE SEQUENCE</scope>
    <source>
        <strain evidence="2">R05AC</strain>
    </source>
</reference>
<dbReference type="InterPro" id="IPR036956">
    <property type="entry name" value="Impact_N_sf"/>
</dbReference>
<feature type="domain" description="Fe2OG dioxygenase" evidence="1">
    <location>
        <begin position="360"/>
        <end position="475"/>
    </location>
</feature>
<evidence type="ECO:0000313" key="2">
    <source>
        <dbReference type="EMBL" id="KAK1749184.1"/>
    </source>
</evidence>
<dbReference type="InterPro" id="IPR020568">
    <property type="entry name" value="Ribosomal_Su5_D2-typ_SF"/>
</dbReference>
<sequence length="601" mass="66084">MGLYGNNCPGLVKEMVDMCGKGGLVTSKNLLLGAPVRIGGYGALTYIKPDERLEFGVASQKVAYAKSIRKAKAPDEFVPQPRPSGERLELARSESSARQHDAAGLISVPKEGIGYGTFLSGSDDEAYSNAFQITAAAAPDMDKAESLGVSDSTVELKVADSTFLAFVCCTGDVDTYLDEIKKQHPKAAHIPYASSSLANGGDRCDDDGEPDVALIGDSLLNELKLYKKQLRRQSTMRISGGKTLLDVEEDERMSCGDTELILDVVPNDDKNNSESIVQRLMKELEWEGMVGAKNEMLPRLQNLQADLPIVGENSAEYLIPIYRYPGNYSGTEWPTHPWSPTTHAIKECVEKALQPLYDQEMNHCVSNLYRNGSDRIDHHSDKDLDLNRNGVIVSVSLGSTRVMELRDRKSPGDVARIELPEGSMFVLGPYTNARFTHAVLPEYEVDFLEKNDDTKEPKCRTDDGGRISLTLRDVRTFLDVKTQRLFGQGISSSCDSPQLTEEELHQATVAMRKEDDVDRNRAAAVAAAIGVGAGFACSDSTKAKSSCDIVELIRAVAIPTMSAVASYCYLRHLKNKIRQHRDEMEARDFFSKKSASGNKYN</sequence>
<dbReference type="GO" id="GO:0006307">
    <property type="term" value="P:DNA alkylation repair"/>
    <property type="evidence" value="ECO:0007669"/>
    <property type="project" value="InterPro"/>
</dbReference>
<dbReference type="Gene3D" id="3.30.230.30">
    <property type="entry name" value="Impact, N-terminal domain"/>
    <property type="match status" value="1"/>
</dbReference>
<dbReference type="InterPro" id="IPR027450">
    <property type="entry name" value="AlkB-like"/>
</dbReference>
<dbReference type="GO" id="GO:0051213">
    <property type="term" value="F:dioxygenase activity"/>
    <property type="evidence" value="ECO:0007669"/>
    <property type="project" value="InterPro"/>
</dbReference>
<dbReference type="PANTHER" id="PTHR31212:SF4">
    <property type="entry name" value="ALPHA-KETOGLUTARATE-DEPENDENT DIOXYGENASE ALKB HOMOLOG 3"/>
    <property type="match status" value="1"/>
</dbReference>
<comment type="caution">
    <text evidence="2">The sequence shown here is derived from an EMBL/GenBank/DDBJ whole genome shotgun (WGS) entry which is preliminary data.</text>
</comment>
<name>A0AAD8YM72_9STRA</name>
<protein>
    <submittedName>
        <fullName evidence="2">2OG-Fe(II) oxygenase family protein</fullName>
    </submittedName>
</protein>
<evidence type="ECO:0000259" key="1">
    <source>
        <dbReference type="PROSITE" id="PS51471"/>
    </source>
</evidence>